<accession>A0A7Y0F4G8</accession>
<dbReference type="EMBL" id="JAAIIH010000012">
    <property type="protein sequence ID" value="NMN00902.1"/>
    <property type="molecule type" value="Genomic_DNA"/>
</dbReference>
<dbReference type="Gene3D" id="3.40.50.300">
    <property type="entry name" value="P-loop containing nucleotide triphosphate hydrolases"/>
    <property type="match status" value="3"/>
</dbReference>
<reference evidence="2 3" key="1">
    <citation type="submission" date="2020-02" db="EMBL/GenBank/DDBJ databases">
        <title>Characterization of phylogenetic diversity of novel bifidobacterial species isolated in Czech ZOOs.</title>
        <authorList>
            <person name="Lugli G.A."/>
            <person name="Vera N.B."/>
            <person name="Ventura M."/>
        </authorList>
    </citation>
    <scope>NUCLEOTIDE SEQUENCE [LARGE SCALE GENOMIC DNA]</scope>
    <source>
        <strain evidence="2 3">DSM 109958</strain>
    </source>
</reference>
<dbReference type="GO" id="GO:0005524">
    <property type="term" value="F:ATP binding"/>
    <property type="evidence" value="ECO:0007669"/>
    <property type="project" value="InterPro"/>
</dbReference>
<keyword evidence="3" id="KW-1185">Reference proteome</keyword>
<dbReference type="Pfam" id="PF13245">
    <property type="entry name" value="AAA_19"/>
    <property type="match status" value="1"/>
</dbReference>
<sequence>MSGYASQLSEEQEAVDRAYGRLDALRTQARTRLRDVRAAGSHGSPTQRTERDSFATMYEDRLAQLRAVEDRLVFGRLDTSSDERRYIGRIGLSSEAHEPILTDWRAEAARPFYEATPSAHGDIVMRRHITLSFRKVVGVEDEVLDVHSDQVGEASSAGTLTGEGALLASLSSRRTGKMTDIVATIQAEQDRIIRTELKRAVVVQGGPGTGKTAVALHRAAYLLYTHRRALEHSGVLVVGPSSAFLHYIDQVLPSLGETGVVSRTIADLIPGIEATAVDSPRAAQLKGDRRMASAVANAVAARIRVPHDLPRIPVNGFMVPMTAADIEQAQLDARRTRQTHNKARETFVKSMLRAMTARYAEQLDYTPEQSELSRVTSLLRMNDKVRTTLNLAWLPMNAPWLIDNMFSKPKRLRRFAPWLTDADVAELARPKGAPLTRSDIPLLDEAFELLGPDPKLAGRNAAADAQRAEEEQYARDTLAQAGIGSGIVTSQMLVDQINGMDDETAAQRAAADREWTYGHIVVDEAQELTAMDWRMLIRRCPSRSFTIVGDVAQTSALGGTRHWARTLDPLFGADNWDLNELTINYRNPQEVSDMAASFATAEGLYISTVNAVRQVPGSVQRLLAEDDDDLIRRTARTAARLAQEFVSADGTGRVAVIAPDARLAAVRKAVAKAVAKALGEANAHRLESQGDWDRQVVVCGTEEVKGLEYDAVVVVQPGEIEEDAASRLVAASDLYVAMTRPTQRLVIVRTERDADELPL</sequence>
<dbReference type="GO" id="GO:0003677">
    <property type="term" value="F:DNA binding"/>
    <property type="evidence" value="ECO:0007669"/>
    <property type="project" value="InterPro"/>
</dbReference>
<evidence type="ECO:0000313" key="2">
    <source>
        <dbReference type="EMBL" id="NMN00902.1"/>
    </source>
</evidence>
<gene>
    <name evidence="2" type="ORF">G1C96_1483</name>
</gene>
<protein>
    <submittedName>
        <fullName evidence="2">ATP-dependent DNA helicase</fullName>
    </submittedName>
</protein>
<name>A0A7Y0F4G8_9BIFI</name>
<proteinExistence type="predicted"/>
<dbReference type="GO" id="GO:0000725">
    <property type="term" value="P:recombinational repair"/>
    <property type="evidence" value="ECO:0007669"/>
    <property type="project" value="TreeGrafter"/>
</dbReference>
<dbReference type="PANTHER" id="PTHR11070">
    <property type="entry name" value="UVRD / RECB / PCRA DNA HELICASE FAMILY MEMBER"/>
    <property type="match status" value="1"/>
</dbReference>
<organism evidence="2 3">
    <name type="scientific">Bifidobacterium moraviense</name>
    <dbReference type="NCBI Taxonomy" id="2675323"/>
    <lineage>
        <taxon>Bacteria</taxon>
        <taxon>Bacillati</taxon>
        <taxon>Actinomycetota</taxon>
        <taxon>Actinomycetes</taxon>
        <taxon>Bifidobacteriales</taxon>
        <taxon>Bifidobacteriaceae</taxon>
        <taxon>Bifidobacterium</taxon>
    </lineage>
</organism>
<dbReference type="GO" id="GO:0005829">
    <property type="term" value="C:cytosol"/>
    <property type="evidence" value="ECO:0007669"/>
    <property type="project" value="TreeGrafter"/>
</dbReference>
<keyword evidence="2" id="KW-0347">Helicase</keyword>
<evidence type="ECO:0000313" key="3">
    <source>
        <dbReference type="Proteomes" id="UP000588277"/>
    </source>
</evidence>
<dbReference type="PANTHER" id="PTHR11070:SF45">
    <property type="entry name" value="DNA 3'-5' HELICASE"/>
    <property type="match status" value="1"/>
</dbReference>
<dbReference type="AlphaFoldDB" id="A0A7Y0F4G8"/>
<feature type="region of interest" description="Disordered" evidence="1">
    <location>
        <begin position="33"/>
        <end position="52"/>
    </location>
</feature>
<dbReference type="Proteomes" id="UP000588277">
    <property type="component" value="Unassembled WGS sequence"/>
</dbReference>
<keyword evidence="2" id="KW-0378">Hydrolase</keyword>
<keyword evidence="2" id="KW-0067">ATP-binding</keyword>
<dbReference type="SUPFAM" id="SSF52540">
    <property type="entry name" value="P-loop containing nucleoside triphosphate hydrolases"/>
    <property type="match status" value="1"/>
</dbReference>
<dbReference type="GO" id="GO:0043138">
    <property type="term" value="F:3'-5' DNA helicase activity"/>
    <property type="evidence" value="ECO:0007669"/>
    <property type="project" value="TreeGrafter"/>
</dbReference>
<dbReference type="RefSeq" id="WP_169275985.1">
    <property type="nucleotide sequence ID" value="NZ_JAAIIH010000012.1"/>
</dbReference>
<evidence type="ECO:0000256" key="1">
    <source>
        <dbReference type="SAM" id="MobiDB-lite"/>
    </source>
</evidence>
<comment type="caution">
    <text evidence="2">The sequence shown here is derived from an EMBL/GenBank/DDBJ whole genome shotgun (WGS) entry which is preliminary data.</text>
</comment>
<dbReference type="InterPro" id="IPR027417">
    <property type="entry name" value="P-loop_NTPase"/>
</dbReference>
<keyword evidence="2" id="KW-0547">Nucleotide-binding</keyword>
<dbReference type="InterPro" id="IPR000212">
    <property type="entry name" value="DNA_helicase_UvrD/REP"/>
</dbReference>